<proteinExistence type="predicted"/>
<dbReference type="EMBL" id="CP092879">
    <property type="protein sequence ID" value="UYV79281.1"/>
    <property type="molecule type" value="Genomic_DNA"/>
</dbReference>
<dbReference type="Proteomes" id="UP001235939">
    <property type="component" value="Chromosome 17"/>
</dbReference>
<protein>
    <submittedName>
        <fullName evidence="1">Uncharacterized protein</fullName>
    </submittedName>
</protein>
<evidence type="ECO:0000313" key="1">
    <source>
        <dbReference type="EMBL" id="UYV79281.1"/>
    </source>
</evidence>
<evidence type="ECO:0000313" key="2">
    <source>
        <dbReference type="Proteomes" id="UP001235939"/>
    </source>
</evidence>
<accession>A0ABY6LDS6</accession>
<sequence length="115" mass="13398">MALKGRRFGTRESILADSKKAYPNHHWYKPMKELEELQKMNRNQQTALARLRSGQIKTLKFKNEQKTFNNCLKCISSEIYPEHILSCSELTIEDLFSRPITTVAKLERSGLQELV</sequence>
<organism evidence="1 2">
    <name type="scientific">Cordylochernes scorpioides</name>
    <dbReference type="NCBI Taxonomy" id="51811"/>
    <lineage>
        <taxon>Eukaryota</taxon>
        <taxon>Metazoa</taxon>
        <taxon>Ecdysozoa</taxon>
        <taxon>Arthropoda</taxon>
        <taxon>Chelicerata</taxon>
        <taxon>Arachnida</taxon>
        <taxon>Pseudoscorpiones</taxon>
        <taxon>Cheliferoidea</taxon>
        <taxon>Chernetidae</taxon>
        <taxon>Cordylochernes</taxon>
    </lineage>
</organism>
<keyword evidence="2" id="KW-1185">Reference proteome</keyword>
<gene>
    <name evidence="1" type="ORF">LAZ67_17001901</name>
</gene>
<reference evidence="1 2" key="1">
    <citation type="submission" date="2022-01" db="EMBL/GenBank/DDBJ databases">
        <title>A chromosomal length assembly of Cordylochernes scorpioides.</title>
        <authorList>
            <person name="Zeh D."/>
            <person name="Zeh J."/>
        </authorList>
    </citation>
    <scope>NUCLEOTIDE SEQUENCE [LARGE SCALE GENOMIC DNA]</scope>
    <source>
        <strain evidence="1">IN4F17</strain>
        <tissue evidence="1">Whole Body</tissue>
    </source>
</reference>
<name>A0ABY6LDS6_9ARAC</name>